<dbReference type="Gene3D" id="3.30.1150.10">
    <property type="match status" value="1"/>
</dbReference>
<feature type="transmembrane region" description="Helical" evidence="5">
    <location>
        <begin position="85"/>
        <end position="102"/>
    </location>
</feature>
<keyword evidence="2 5" id="KW-0812">Transmembrane</keyword>
<dbReference type="InterPro" id="IPR006260">
    <property type="entry name" value="TonB/TolA_C"/>
</dbReference>
<evidence type="ECO:0000256" key="5">
    <source>
        <dbReference type="SAM" id="Phobius"/>
    </source>
</evidence>
<dbReference type="CDD" id="cd07341">
    <property type="entry name" value="M56_BlaR1_MecR1_like"/>
    <property type="match status" value="1"/>
</dbReference>
<protein>
    <submittedName>
        <fullName evidence="7">TonB family protein</fullName>
    </submittedName>
</protein>
<dbReference type="EMBL" id="JBHSMK010000009">
    <property type="protein sequence ID" value="MFC5437987.1"/>
    <property type="molecule type" value="Genomic_DNA"/>
</dbReference>
<evidence type="ECO:0000313" key="8">
    <source>
        <dbReference type="Proteomes" id="UP001596013"/>
    </source>
</evidence>
<gene>
    <name evidence="7" type="ORF">ACFPME_15610</name>
</gene>
<dbReference type="InterPro" id="IPR008756">
    <property type="entry name" value="Peptidase_M56"/>
</dbReference>
<dbReference type="PROSITE" id="PS52015">
    <property type="entry name" value="TONB_CTD"/>
    <property type="match status" value="1"/>
</dbReference>
<dbReference type="Pfam" id="PF03544">
    <property type="entry name" value="TonB_C"/>
    <property type="match status" value="1"/>
</dbReference>
<dbReference type="Pfam" id="PF05569">
    <property type="entry name" value="Peptidase_M56"/>
    <property type="match status" value="1"/>
</dbReference>
<dbReference type="SUPFAM" id="SSF74653">
    <property type="entry name" value="TolA/TonB C-terminal domain"/>
    <property type="match status" value="1"/>
</dbReference>
<dbReference type="Proteomes" id="UP001596013">
    <property type="component" value="Unassembled WGS sequence"/>
</dbReference>
<feature type="domain" description="TonB C-terminal" evidence="6">
    <location>
        <begin position="300"/>
        <end position="397"/>
    </location>
</feature>
<dbReference type="PANTHER" id="PTHR34978:SF3">
    <property type="entry name" value="SLR0241 PROTEIN"/>
    <property type="match status" value="1"/>
</dbReference>
<keyword evidence="4 5" id="KW-0472">Membrane</keyword>
<comment type="subcellular location">
    <subcellularLocation>
        <location evidence="1">Membrane</location>
        <topology evidence="1">Single-pass membrane protein</topology>
    </subcellularLocation>
</comment>
<name>A0ABW0JPG8_9GAMM</name>
<proteinExistence type="predicted"/>
<dbReference type="InterPro" id="IPR037682">
    <property type="entry name" value="TonB_C"/>
</dbReference>
<evidence type="ECO:0000259" key="6">
    <source>
        <dbReference type="PROSITE" id="PS52015"/>
    </source>
</evidence>
<sequence length="404" mass="44097">MPGILVYATLGLALVLALRKPARRAFGAGPAFTLWLLPPLLALLPWLPSPPATWTTAPSLLVLPASTAIDELILPAGSTPHGVTLLWLIGVLGCVLRLALGYERVLRQSNPLPAGMLRALQADLGDLDPGRLRLHPAGPAVLWAPRSRVLLRPDFLGRFDAHERRLMLQHELAHLRRGDAWWSLLADLAAALLWFHPLVWLALPRLRLDQELACDDRVLRRAPQDERKYAHTLLHSAGMNIAPVLIPWLSEPQLKERLNMIQRHRPGTLRRRLGFIAMAAMMAGGAFATQALVPAQPDQPASADLSYNTLIQPHYPADAIKNNQQGTVILDVLVGADGKPRTVRAEPAPQVAASLVKAATDTAMLWHFHPTTRHGKAVEGHARVPVKFSLAPLPPAPPKGSSSF</sequence>
<keyword evidence="3 5" id="KW-1133">Transmembrane helix</keyword>
<feature type="transmembrane region" description="Helical" evidence="5">
    <location>
        <begin position="273"/>
        <end position="293"/>
    </location>
</feature>
<organism evidence="7 8">
    <name type="scientific">Rhodanobacter umsongensis</name>
    <dbReference type="NCBI Taxonomy" id="633153"/>
    <lineage>
        <taxon>Bacteria</taxon>
        <taxon>Pseudomonadati</taxon>
        <taxon>Pseudomonadota</taxon>
        <taxon>Gammaproteobacteria</taxon>
        <taxon>Lysobacterales</taxon>
        <taxon>Rhodanobacteraceae</taxon>
        <taxon>Rhodanobacter</taxon>
    </lineage>
</organism>
<evidence type="ECO:0000313" key="7">
    <source>
        <dbReference type="EMBL" id="MFC5437987.1"/>
    </source>
</evidence>
<evidence type="ECO:0000256" key="3">
    <source>
        <dbReference type="ARBA" id="ARBA00022989"/>
    </source>
</evidence>
<keyword evidence="8" id="KW-1185">Reference proteome</keyword>
<evidence type="ECO:0000256" key="1">
    <source>
        <dbReference type="ARBA" id="ARBA00004167"/>
    </source>
</evidence>
<dbReference type="PANTHER" id="PTHR34978">
    <property type="entry name" value="POSSIBLE SENSOR-TRANSDUCER PROTEIN BLAR"/>
    <property type="match status" value="1"/>
</dbReference>
<dbReference type="InterPro" id="IPR052173">
    <property type="entry name" value="Beta-lactam_resp_regulator"/>
</dbReference>
<evidence type="ECO:0000256" key="2">
    <source>
        <dbReference type="ARBA" id="ARBA00022692"/>
    </source>
</evidence>
<dbReference type="RefSeq" id="WP_377306576.1">
    <property type="nucleotide sequence ID" value="NZ_JBHSMK010000009.1"/>
</dbReference>
<dbReference type="NCBIfam" id="TIGR01352">
    <property type="entry name" value="tonB_Cterm"/>
    <property type="match status" value="1"/>
</dbReference>
<reference evidence="8" key="1">
    <citation type="journal article" date="2019" name="Int. J. Syst. Evol. Microbiol.">
        <title>The Global Catalogue of Microorganisms (GCM) 10K type strain sequencing project: providing services to taxonomists for standard genome sequencing and annotation.</title>
        <authorList>
            <consortium name="The Broad Institute Genomics Platform"/>
            <consortium name="The Broad Institute Genome Sequencing Center for Infectious Disease"/>
            <person name="Wu L."/>
            <person name="Ma J."/>
        </authorList>
    </citation>
    <scope>NUCLEOTIDE SEQUENCE [LARGE SCALE GENOMIC DNA]</scope>
    <source>
        <strain evidence="8">JCM 17130</strain>
    </source>
</reference>
<accession>A0ABW0JPG8</accession>
<comment type="caution">
    <text evidence="7">The sequence shown here is derived from an EMBL/GenBank/DDBJ whole genome shotgun (WGS) entry which is preliminary data.</text>
</comment>
<evidence type="ECO:0000256" key="4">
    <source>
        <dbReference type="ARBA" id="ARBA00023136"/>
    </source>
</evidence>